<feature type="region of interest" description="Disordered" evidence="1">
    <location>
        <begin position="1"/>
        <end position="24"/>
    </location>
</feature>
<dbReference type="PANTHER" id="PTHR34179:SF1">
    <property type="entry name" value="TUMOR PROTEIN P53-INDUCIBLE PROTEIN 13"/>
    <property type="match status" value="1"/>
</dbReference>
<dbReference type="EMBL" id="RKRA01000001">
    <property type="protein sequence ID" value="RPF26983.1"/>
    <property type="molecule type" value="Genomic_DNA"/>
</dbReference>
<sequence length="214" mass="22652">MSTSKERHEERTARMAAVRAEHGRRERRRRIITVGAVGVTVLALAGATTAVILDARSEQARVVAAAAQPIPEVEETTGLSAEHVEATIAPSALPPLGGDHAPVWQNCGIYDSPVPAENAVHSLEHGAVWVAYRPDLPADQVAELRDQAEGEAYALVSPYPDLAAPVVLTAWGVQLELDDAEDDRIPAFLTRYLQGEQTPEPGASCSGGNGTPVG</sequence>
<dbReference type="Pfam" id="PF11303">
    <property type="entry name" value="DUF3105"/>
    <property type="match status" value="1"/>
</dbReference>
<keyword evidence="2" id="KW-0472">Membrane</keyword>
<dbReference type="InterPro" id="IPR021454">
    <property type="entry name" value="DUF3105"/>
</dbReference>
<evidence type="ECO:0000256" key="2">
    <source>
        <dbReference type="SAM" id="Phobius"/>
    </source>
</evidence>
<dbReference type="AlphaFoldDB" id="A0A3N4Z399"/>
<gene>
    <name evidence="3" type="ORF">EDD32_1443</name>
</gene>
<name>A0A3N4Z399_9MICO</name>
<dbReference type="PANTHER" id="PTHR34179">
    <property type="entry name" value="TUMOR PROTEIN P53-INDUCIBLE PROTEIN 13"/>
    <property type="match status" value="1"/>
</dbReference>
<dbReference type="OrthoDB" id="164831at2"/>
<dbReference type="GO" id="GO:0005737">
    <property type="term" value="C:cytoplasm"/>
    <property type="evidence" value="ECO:0007669"/>
    <property type="project" value="TreeGrafter"/>
</dbReference>
<dbReference type="Proteomes" id="UP000280726">
    <property type="component" value="Unassembled WGS sequence"/>
</dbReference>
<organism evidence="3 4">
    <name type="scientific">Georgenia muralis</name>
    <dbReference type="NCBI Taxonomy" id="154117"/>
    <lineage>
        <taxon>Bacteria</taxon>
        <taxon>Bacillati</taxon>
        <taxon>Actinomycetota</taxon>
        <taxon>Actinomycetes</taxon>
        <taxon>Micrococcales</taxon>
        <taxon>Bogoriellaceae</taxon>
        <taxon>Georgenia</taxon>
    </lineage>
</organism>
<keyword evidence="2" id="KW-0812">Transmembrane</keyword>
<keyword evidence="2" id="KW-1133">Transmembrane helix</keyword>
<keyword evidence="4" id="KW-1185">Reference proteome</keyword>
<evidence type="ECO:0000256" key="1">
    <source>
        <dbReference type="SAM" id="MobiDB-lite"/>
    </source>
</evidence>
<protein>
    <submittedName>
        <fullName evidence="3">Uncharacterized protein DUF3105</fullName>
    </submittedName>
</protein>
<accession>A0A3N4Z399</accession>
<reference evidence="3 4" key="1">
    <citation type="submission" date="2018-11" db="EMBL/GenBank/DDBJ databases">
        <title>Sequencing the genomes of 1000 actinobacteria strains.</title>
        <authorList>
            <person name="Klenk H.-P."/>
        </authorList>
    </citation>
    <scope>NUCLEOTIDE SEQUENCE [LARGE SCALE GENOMIC DNA]</scope>
    <source>
        <strain evidence="3 4">DSM 14418</strain>
    </source>
</reference>
<proteinExistence type="predicted"/>
<evidence type="ECO:0000313" key="4">
    <source>
        <dbReference type="Proteomes" id="UP000280726"/>
    </source>
</evidence>
<evidence type="ECO:0000313" key="3">
    <source>
        <dbReference type="EMBL" id="RPF26983.1"/>
    </source>
</evidence>
<comment type="caution">
    <text evidence="3">The sequence shown here is derived from an EMBL/GenBank/DDBJ whole genome shotgun (WGS) entry which is preliminary data.</text>
</comment>
<feature type="transmembrane region" description="Helical" evidence="2">
    <location>
        <begin position="31"/>
        <end position="53"/>
    </location>
</feature>
<dbReference type="RefSeq" id="WP_123916219.1">
    <property type="nucleotide sequence ID" value="NZ_RKRA01000001.1"/>
</dbReference>